<dbReference type="InterPro" id="IPR005704">
    <property type="entry name" value="Ribosomal_uS3_bac-typ"/>
</dbReference>
<dbReference type="Pfam" id="PF07650">
    <property type="entry name" value="KH_2"/>
    <property type="match status" value="1"/>
</dbReference>
<evidence type="ECO:0000256" key="9">
    <source>
        <dbReference type="RuleBase" id="RU003624"/>
    </source>
</evidence>
<evidence type="ECO:0000256" key="8">
    <source>
        <dbReference type="HAMAP-Rule" id="MF_01309"/>
    </source>
</evidence>
<dbReference type="Gene3D" id="3.30.1140.32">
    <property type="entry name" value="Ribosomal protein S3, C-terminal domain"/>
    <property type="match status" value="1"/>
</dbReference>
<dbReference type="NCBIfam" id="TIGR01009">
    <property type="entry name" value="rpsC_bact"/>
    <property type="match status" value="1"/>
</dbReference>
<dbReference type="GO" id="GO:0022627">
    <property type="term" value="C:cytosolic small ribosomal subunit"/>
    <property type="evidence" value="ECO:0007669"/>
    <property type="project" value="TreeGrafter"/>
</dbReference>
<keyword evidence="2 8" id="KW-0699">rRNA-binding</keyword>
<keyword evidence="3 8" id="KW-0694">RNA-binding</keyword>
<dbReference type="CDD" id="cd02412">
    <property type="entry name" value="KH-II_30S_S3"/>
    <property type="match status" value="1"/>
</dbReference>
<evidence type="ECO:0000256" key="7">
    <source>
        <dbReference type="ARBA" id="ARBA00035257"/>
    </source>
</evidence>
<evidence type="ECO:0000313" key="11">
    <source>
        <dbReference type="EMBL" id="PIR88113.1"/>
    </source>
</evidence>
<dbReference type="GO" id="GO:0006412">
    <property type="term" value="P:translation"/>
    <property type="evidence" value="ECO:0007669"/>
    <property type="project" value="UniProtKB-UniRule"/>
</dbReference>
<dbReference type="InterPro" id="IPR036419">
    <property type="entry name" value="Ribosomal_S3_C_sf"/>
</dbReference>
<dbReference type="Pfam" id="PF00189">
    <property type="entry name" value="Ribosomal_S3_C"/>
    <property type="match status" value="1"/>
</dbReference>
<dbReference type="GO" id="GO:0019843">
    <property type="term" value="F:rRNA binding"/>
    <property type="evidence" value="ECO:0007669"/>
    <property type="project" value="UniProtKB-UniRule"/>
</dbReference>
<sequence>MGQKIRPDSYRLGITQGWISRWFPKSGFKNKLEEDVLIRKVINERIKLAGVVRIEIERNANNQYRIFIKAAKPGIIIGRGGQGIEDLTKVLTNKLNALMRVRGEKNPSSAISLNVEELKRTEVASTFVAQSIAWELEKRMPFRRLIKKTLQNVMSNRDVQGAKIQVAGRLDGGEIARSEFLAQGKLPLQTLRANIDYGTATAHTTYGSVGIKVWIYKGLLFTKDVKDNDTGKFKQPV</sequence>
<dbReference type="InterPro" id="IPR009019">
    <property type="entry name" value="KH_sf_prok-type"/>
</dbReference>
<dbReference type="PROSITE" id="PS00548">
    <property type="entry name" value="RIBOSOMAL_S3"/>
    <property type="match status" value="1"/>
</dbReference>
<dbReference type="InterPro" id="IPR015946">
    <property type="entry name" value="KH_dom-like_a/b"/>
</dbReference>
<gene>
    <name evidence="8" type="primary">rpsC</name>
    <name evidence="11" type="ORF">COU10_00980</name>
</gene>
<dbReference type="SUPFAM" id="SSF54814">
    <property type="entry name" value="Prokaryotic type KH domain (KH-domain type II)"/>
    <property type="match status" value="1"/>
</dbReference>
<dbReference type="EMBL" id="PFBC01000016">
    <property type="protein sequence ID" value="PIR88113.1"/>
    <property type="molecule type" value="Genomic_DNA"/>
</dbReference>
<dbReference type="SUPFAM" id="SSF54821">
    <property type="entry name" value="Ribosomal protein S3 C-terminal domain"/>
    <property type="match status" value="1"/>
</dbReference>
<keyword evidence="5 8" id="KW-0687">Ribonucleoprotein</keyword>
<evidence type="ECO:0000256" key="5">
    <source>
        <dbReference type="ARBA" id="ARBA00023274"/>
    </source>
</evidence>
<keyword evidence="4 8" id="KW-0689">Ribosomal protein</keyword>
<feature type="domain" description="KH type-2" evidence="10">
    <location>
        <begin position="38"/>
        <end position="119"/>
    </location>
</feature>
<protein>
    <recommendedName>
        <fullName evidence="7 8">Small ribosomal subunit protein uS3</fullName>
    </recommendedName>
</protein>
<dbReference type="HAMAP" id="MF_01309_B">
    <property type="entry name" value="Ribosomal_uS3_B"/>
    <property type="match status" value="1"/>
</dbReference>
<dbReference type="AlphaFoldDB" id="A0A2H0UNY6"/>
<evidence type="ECO:0000313" key="12">
    <source>
        <dbReference type="Proteomes" id="UP000230903"/>
    </source>
</evidence>
<dbReference type="GO" id="GO:0003729">
    <property type="term" value="F:mRNA binding"/>
    <property type="evidence" value="ECO:0007669"/>
    <property type="project" value="UniProtKB-UniRule"/>
</dbReference>
<dbReference type="PROSITE" id="PS50823">
    <property type="entry name" value="KH_TYPE_2"/>
    <property type="match status" value="1"/>
</dbReference>
<dbReference type="Proteomes" id="UP000230903">
    <property type="component" value="Unassembled WGS sequence"/>
</dbReference>
<dbReference type="InterPro" id="IPR018280">
    <property type="entry name" value="Ribosomal_uS3_CS"/>
</dbReference>
<dbReference type="PANTHER" id="PTHR11760:SF19">
    <property type="entry name" value="SMALL RIBOSOMAL SUBUNIT PROTEIN US3C"/>
    <property type="match status" value="1"/>
</dbReference>
<comment type="caution">
    <text evidence="11">The sequence shown here is derived from an EMBL/GenBank/DDBJ whole genome shotgun (WGS) entry which is preliminary data.</text>
</comment>
<organism evidence="11 12">
    <name type="scientific">Candidatus Harrisonbacteria bacterium CG10_big_fil_rev_8_21_14_0_10_45_28</name>
    <dbReference type="NCBI Taxonomy" id="1974586"/>
    <lineage>
        <taxon>Bacteria</taxon>
        <taxon>Candidatus Harrisoniibacteriota</taxon>
    </lineage>
</organism>
<proteinExistence type="inferred from homology"/>
<dbReference type="InterPro" id="IPR057258">
    <property type="entry name" value="Ribosomal_uS3"/>
</dbReference>
<evidence type="ECO:0000256" key="6">
    <source>
        <dbReference type="ARBA" id="ARBA00024998"/>
    </source>
</evidence>
<dbReference type="InterPro" id="IPR004044">
    <property type="entry name" value="KH_dom_type_2"/>
</dbReference>
<dbReference type="PANTHER" id="PTHR11760">
    <property type="entry name" value="30S/40S RIBOSOMAL PROTEIN S3"/>
    <property type="match status" value="1"/>
</dbReference>
<evidence type="ECO:0000256" key="3">
    <source>
        <dbReference type="ARBA" id="ARBA00022884"/>
    </source>
</evidence>
<evidence type="ECO:0000259" key="10">
    <source>
        <dbReference type="PROSITE" id="PS50823"/>
    </source>
</evidence>
<dbReference type="InterPro" id="IPR001351">
    <property type="entry name" value="Ribosomal_uS3_C"/>
</dbReference>
<comment type="function">
    <text evidence="6 8">Binds the lower part of the 30S subunit head. Binds mRNA in the 70S ribosome, positioning it for translation.</text>
</comment>
<evidence type="ECO:0000256" key="4">
    <source>
        <dbReference type="ARBA" id="ARBA00022980"/>
    </source>
</evidence>
<comment type="subunit">
    <text evidence="8">Part of the 30S ribosomal subunit. Forms a tight complex with proteins S10 and S14.</text>
</comment>
<comment type="similarity">
    <text evidence="1 8 9">Belongs to the universal ribosomal protein uS3 family.</text>
</comment>
<name>A0A2H0UNY6_9BACT</name>
<reference evidence="12" key="1">
    <citation type="submission" date="2017-09" db="EMBL/GenBank/DDBJ databases">
        <title>Depth-based differentiation of microbial function through sediment-hosted aquifers and enrichment of novel symbionts in the deep terrestrial subsurface.</title>
        <authorList>
            <person name="Probst A.J."/>
            <person name="Ladd B."/>
            <person name="Jarett J.K."/>
            <person name="Geller-Mcgrath D.E."/>
            <person name="Sieber C.M.K."/>
            <person name="Emerson J.B."/>
            <person name="Anantharaman K."/>
            <person name="Thomas B.C."/>
            <person name="Malmstrom R."/>
            <person name="Stieglmeier M."/>
            <person name="Klingl A."/>
            <person name="Woyke T."/>
            <person name="Ryan C.M."/>
            <person name="Banfield J.F."/>
        </authorList>
    </citation>
    <scope>NUCLEOTIDE SEQUENCE [LARGE SCALE GENOMIC DNA]</scope>
</reference>
<evidence type="ECO:0000256" key="2">
    <source>
        <dbReference type="ARBA" id="ARBA00022730"/>
    </source>
</evidence>
<dbReference type="GO" id="GO:0003735">
    <property type="term" value="F:structural constituent of ribosome"/>
    <property type="evidence" value="ECO:0007669"/>
    <property type="project" value="InterPro"/>
</dbReference>
<accession>A0A2H0UNY6</accession>
<dbReference type="Gene3D" id="3.30.300.20">
    <property type="match status" value="1"/>
</dbReference>
<evidence type="ECO:0000256" key="1">
    <source>
        <dbReference type="ARBA" id="ARBA00010761"/>
    </source>
</evidence>
<dbReference type="FunFam" id="3.30.300.20:FF:000001">
    <property type="entry name" value="30S ribosomal protein S3"/>
    <property type="match status" value="1"/>
</dbReference>